<protein>
    <submittedName>
        <fullName evidence="1">Uncharacterized protein</fullName>
    </submittedName>
</protein>
<accession>A0ABT4SIV7</accession>
<reference evidence="1" key="1">
    <citation type="submission" date="2022-11" db="EMBL/GenBank/DDBJ databases">
        <title>Nonomuraea corallina sp. nov., a new species of the genus Nonomuraea isolated from sea side sediment in Thai sea.</title>
        <authorList>
            <person name="Ngamcharungchit C."/>
            <person name="Matsumoto A."/>
            <person name="Suriyachadkun C."/>
            <person name="Panbangred W."/>
            <person name="Inahashi Y."/>
            <person name="Intra B."/>
        </authorList>
    </citation>
    <scope>NUCLEOTIDE SEQUENCE</scope>
    <source>
        <strain evidence="1">MCN248</strain>
    </source>
</reference>
<organism evidence="1 2">
    <name type="scientific">Nonomuraea corallina</name>
    <dbReference type="NCBI Taxonomy" id="2989783"/>
    <lineage>
        <taxon>Bacteria</taxon>
        <taxon>Bacillati</taxon>
        <taxon>Actinomycetota</taxon>
        <taxon>Actinomycetes</taxon>
        <taxon>Streptosporangiales</taxon>
        <taxon>Streptosporangiaceae</taxon>
        <taxon>Nonomuraea</taxon>
    </lineage>
</organism>
<name>A0ABT4SIV7_9ACTN</name>
<dbReference type="Proteomes" id="UP001144036">
    <property type="component" value="Unassembled WGS sequence"/>
</dbReference>
<sequence>MFRRIRNRRQAPTLNGISLEEELALLRVELMYGLRVDRADYLRVKAGEREEVATRLRGRDAATSLLAELRGSLERAVQPAGLRGPRSRESA</sequence>
<keyword evidence="2" id="KW-1185">Reference proteome</keyword>
<dbReference type="RefSeq" id="WP_270157951.1">
    <property type="nucleotide sequence ID" value="NZ_JAPNNL010000135.1"/>
</dbReference>
<evidence type="ECO:0000313" key="1">
    <source>
        <dbReference type="EMBL" id="MDA0637045.1"/>
    </source>
</evidence>
<gene>
    <name evidence="1" type="ORF">OUY22_26890</name>
</gene>
<proteinExistence type="predicted"/>
<comment type="caution">
    <text evidence="1">The sequence shown here is derived from an EMBL/GenBank/DDBJ whole genome shotgun (WGS) entry which is preliminary data.</text>
</comment>
<dbReference type="EMBL" id="JAPNNL010000135">
    <property type="protein sequence ID" value="MDA0637045.1"/>
    <property type="molecule type" value="Genomic_DNA"/>
</dbReference>
<evidence type="ECO:0000313" key="2">
    <source>
        <dbReference type="Proteomes" id="UP001144036"/>
    </source>
</evidence>